<dbReference type="PRINTS" id="PR00081">
    <property type="entry name" value="GDHRDH"/>
</dbReference>
<dbReference type="Proteomes" id="UP000535589">
    <property type="component" value="Unassembled WGS sequence"/>
</dbReference>
<protein>
    <submittedName>
        <fullName evidence="3">SDR family NAD(P)-dependent oxidoreductase</fullName>
    </submittedName>
</protein>
<dbReference type="InterPro" id="IPR036291">
    <property type="entry name" value="NAD(P)-bd_dom_sf"/>
</dbReference>
<dbReference type="Gene3D" id="3.40.50.720">
    <property type="entry name" value="NAD(P)-binding Rossmann-like Domain"/>
    <property type="match status" value="1"/>
</dbReference>
<evidence type="ECO:0000313" key="4">
    <source>
        <dbReference type="Proteomes" id="UP000535589"/>
    </source>
</evidence>
<dbReference type="InterPro" id="IPR002347">
    <property type="entry name" value="SDR_fam"/>
</dbReference>
<reference evidence="3 4" key="1">
    <citation type="submission" date="2020-04" db="EMBL/GenBank/DDBJ databases">
        <title>Vibrio sp. SM6, a novel species isolated from seawater.</title>
        <authorList>
            <person name="Wang X."/>
        </authorList>
    </citation>
    <scope>NUCLEOTIDE SEQUENCE [LARGE SCALE GENOMIC DNA]</scope>
    <source>
        <strain evidence="3 4">SM6</strain>
    </source>
</reference>
<evidence type="ECO:0000256" key="1">
    <source>
        <dbReference type="ARBA" id="ARBA00006484"/>
    </source>
</evidence>
<dbReference type="Pfam" id="PF00106">
    <property type="entry name" value="adh_short"/>
    <property type="match status" value="1"/>
</dbReference>
<gene>
    <name evidence="3" type="ORF">HGP28_10960</name>
</gene>
<comment type="caution">
    <text evidence="3">The sequence shown here is derived from an EMBL/GenBank/DDBJ whole genome shotgun (WGS) entry which is preliminary data.</text>
</comment>
<evidence type="ECO:0000313" key="3">
    <source>
        <dbReference type="EMBL" id="NLS13413.1"/>
    </source>
</evidence>
<dbReference type="PANTHER" id="PTHR24320:SF148">
    <property type="entry name" value="NAD(P)-BINDING ROSSMANN-FOLD SUPERFAMILY PROTEIN"/>
    <property type="match status" value="1"/>
</dbReference>
<dbReference type="EMBL" id="JABAIK010000009">
    <property type="protein sequence ID" value="NLS13413.1"/>
    <property type="molecule type" value="Genomic_DNA"/>
</dbReference>
<keyword evidence="2" id="KW-0560">Oxidoreductase</keyword>
<accession>A0A7X8TRB2</accession>
<dbReference type="GO" id="GO:0016491">
    <property type="term" value="F:oxidoreductase activity"/>
    <property type="evidence" value="ECO:0007669"/>
    <property type="project" value="UniProtKB-KW"/>
</dbReference>
<dbReference type="SUPFAM" id="SSF51735">
    <property type="entry name" value="NAD(P)-binding Rossmann-fold domains"/>
    <property type="match status" value="1"/>
</dbReference>
<organism evidence="3 4">
    <name type="scientific">Vibrio agarilyticus</name>
    <dbReference type="NCBI Taxonomy" id="2726741"/>
    <lineage>
        <taxon>Bacteria</taxon>
        <taxon>Pseudomonadati</taxon>
        <taxon>Pseudomonadota</taxon>
        <taxon>Gammaproteobacteria</taxon>
        <taxon>Vibrionales</taxon>
        <taxon>Vibrionaceae</taxon>
        <taxon>Vibrio</taxon>
    </lineage>
</organism>
<proteinExistence type="inferred from homology"/>
<name>A0A7X8TRB2_9VIBR</name>
<dbReference type="AlphaFoldDB" id="A0A7X8TRB2"/>
<dbReference type="RefSeq" id="WP_168836497.1">
    <property type="nucleotide sequence ID" value="NZ_JABAIK010000009.1"/>
</dbReference>
<keyword evidence="4" id="KW-1185">Reference proteome</keyword>
<comment type="similarity">
    <text evidence="1">Belongs to the short-chain dehydrogenases/reductases (SDR) family.</text>
</comment>
<evidence type="ECO:0000256" key="2">
    <source>
        <dbReference type="ARBA" id="ARBA00023002"/>
    </source>
</evidence>
<dbReference type="PANTHER" id="PTHR24320">
    <property type="entry name" value="RETINOL DEHYDROGENASE"/>
    <property type="match status" value="1"/>
</dbReference>
<sequence length="270" mass="29398">MSKTLLLTGATDGIGFVAAKMFVEQGHRVLLHGRNEEKLQHVQAQLLDLYSDAKVDTFLADLSDLDQVVAMAKAVRSHYSELDALINNAGVFHANPTQTRQGFDIRFAVNTFAPVVLTEQLMPLLKRKEARVVNLSSAAQASVDIDAMIHHKPLNANAAYAQSKLALTIWSRVNGLAHQSQGPMMVAVNPKSLLGSKMVKEAYGIDGGDIRLGADIICRAALDSEFDNAHGQYYDNDIEAFGPPHPDALNAQTSQAVCQAIENTLRPWLV</sequence>